<keyword evidence="3" id="KW-1185">Reference proteome</keyword>
<comment type="caution">
    <text evidence="2">The sequence shown here is derived from an EMBL/GenBank/DDBJ whole genome shotgun (WGS) entry which is preliminary data.</text>
</comment>
<organism evidence="2 3">
    <name type="scientific">Hymenobacter negativus</name>
    <dbReference type="NCBI Taxonomy" id="2795026"/>
    <lineage>
        <taxon>Bacteria</taxon>
        <taxon>Pseudomonadati</taxon>
        <taxon>Bacteroidota</taxon>
        <taxon>Cytophagia</taxon>
        <taxon>Cytophagales</taxon>
        <taxon>Hymenobacteraceae</taxon>
        <taxon>Hymenobacter</taxon>
    </lineage>
</organism>
<gene>
    <name evidence="2" type="ORF">J4E00_21205</name>
</gene>
<feature type="region of interest" description="Disordered" evidence="1">
    <location>
        <begin position="109"/>
        <end position="153"/>
    </location>
</feature>
<dbReference type="RefSeq" id="WP_208177292.1">
    <property type="nucleotide sequence ID" value="NZ_JAGETZ010000012.1"/>
</dbReference>
<dbReference type="EMBL" id="JAGETZ010000012">
    <property type="protein sequence ID" value="MBO2011598.1"/>
    <property type="molecule type" value="Genomic_DNA"/>
</dbReference>
<sequence>MENIQPALELHVCMGLNSCENQGYSGKNNCAGMGDCSTVNHACHTLNECKGQGGCGLFGTTEEFCFPSQNDCRYQGSCGAPILDSRFITQGPNRGRSVWQLARQRFEEQRAAARQPVGAPPAGPNGPSNAYVNQLKGQPASHDNSSCGQSGDRQCSYAADPAARALAARQRVQAMAAESARAMPATLATCRSDEG</sequence>
<dbReference type="Proteomes" id="UP000664369">
    <property type="component" value="Unassembled WGS sequence"/>
</dbReference>
<name>A0ABS3QKQ7_9BACT</name>
<evidence type="ECO:0000313" key="2">
    <source>
        <dbReference type="EMBL" id="MBO2011598.1"/>
    </source>
</evidence>
<proteinExistence type="predicted"/>
<evidence type="ECO:0000313" key="3">
    <source>
        <dbReference type="Proteomes" id="UP000664369"/>
    </source>
</evidence>
<accession>A0ABS3QKQ7</accession>
<reference evidence="2 3" key="1">
    <citation type="submission" date="2021-03" db="EMBL/GenBank/DDBJ databases">
        <authorList>
            <person name="Kim M.K."/>
        </authorList>
    </citation>
    <scope>NUCLEOTIDE SEQUENCE [LARGE SCALE GENOMIC DNA]</scope>
    <source>
        <strain evidence="2 3">BT442</strain>
    </source>
</reference>
<protein>
    <submittedName>
        <fullName evidence="2">Uncharacterized protein</fullName>
    </submittedName>
</protein>
<evidence type="ECO:0000256" key="1">
    <source>
        <dbReference type="SAM" id="MobiDB-lite"/>
    </source>
</evidence>
<feature type="compositionally biased region" description="Polar residues" evidence="1">
    <location>
        <begin position="131"/>
        <end position="153"/>
    </location>
</feature>